<dbReference type="EMBL" id="CACRTD010000034">
    <property type="protein sequence ID" value="VYT22103.1"/>
    <property type="molecule type" value="Genomic_DNA"/>
</dbReference>
<proteinExistence type="predicted"/>
<dbReference type="PROSITE" id="PS51257">
    <property type="entry name" value="PROKAR_LIPOPROTEIN"/>
    <property type="match status" value="1"/>
</dbReference>
<sequence>MKHYYSFLIITSLLLAGCGQKDRAKSQFESSVQTEESYSLAKEYIKEAVITGKVLNRDFYPQEKELTLIIPFFWKMENQYRTPIQEDGSFSFRFPVYAKLREVSIRNYAEHLYIHPGDSIHVEIDFKDLFHPKVTGDAEKLNQEILAFTESAYYYIQNYSINPNWILRLN</sequence>
<dbReference type="AlphaFoldDB" id="A0A6N2UY15"/>
<evidence type="ECO:0000313" key="1">
    <source>
        <dbReference type="EMBL" id="VYT22103.1"/>
    </source>
</evidence>
<evidence type="ECO:0008006" key="2">
    <source>
        <dbReference type="Google" id="ProtNLM"/>
    </source>
</evidence>
<gene>
    <name evidence="1" type="ORF">BOLFYP28_01899</name>
</gene>
<name>A0A6N2UY15_BACOV</name>
<organism evidence="1">
    <name type="scientific">Bacteroides ovatus</name>
    <dbReference type="NCBI Taxonomy" id="28116"/>
    <lineage>
        <taxon>Bacteria</taxon>
        <taxon>Pseudomonadati</taxon>
        <taxon>Bacteroidota</taxon>
        <taxon>Bacteroidia</taxon>
        <taxon>Bacteroidales</taxon>
        <taxon>Bacteroidaceae</taxon>
        <taxon>Bacteroides</taxon>
    </lineage>
</organism>
<reference evidence="1" key="1">
    <citation type="submission" date="2019-11" db="EMBL/GenBank/DDBJ databases">
        <authorList>
            <person name="Feng L."/>
        </authorList>
    </citation>
    <scope>NUCLEOTIDE SEQUENCE</scope>
    <source>
        <strain evidence="1">BovatusLFYP28</strain>
    </source>
</reference>
<accession>A0A6N2UY15</accession>
<protein>
    <recommendedName>
        <fullName evidence="2">Lipoprotein</fullName>
    </recommendedName>
</protein>